<organism evidence="1 2">
    <name type="scientific">Paenibacillus medicaginis</name>
    <dbReference type="NCBI Taxonomy" id="1470560"/>
    <lineage>
        <taxon>Bacteria</taxon>
        <taxon>Bacillati</taxon>
        <taxon>Bacillota</taxon>
        <taxon>Bacilli</taxon>
        <taxon>Bacillales</taxon>
        <taxon>Paenibacillaceae</taxon>
        <taxon>Paenibacillus</taxon>
    </lineage>
</organism>
<gene>
    <name evidence="1" type="ORF">ACE5LO_01505</name>
</gene>
<evidence type="ECO:0000313" key="1">
    <source>
        <dbReference type="EMBL" id="MFB5759060.1"/>
    </source>
</evidence>
<name>A0ABV5BUU5_9BACL</name>
<evidence type="ECO:0000313" key="2">
    <source>
        <dbReference type="Proteomes" id="UP001580430"/>
    </source>
</evidence>
<dbReference type="RefSeq" id="WP_375518312.1">
    <property type="nucleotide sequence ID" value="NZ_JBHIRY010000001.1"/>
</dbReference>
<dbReference type="EMBL" id="JBHIRY010000001">
    <property type="protein sequence ID" value="MFB5759060.1"/>
    <property type="molecule type" value="Genomic_DNA"/>
</dbReference>
<reference evidence="1 2" key="1">
    <citation type="submission" date="2024-09" db="EMBL/GenBank/DDBJ databases">
        <title>Paenibacillus zeirhizospherea sp. nov., isolated from surface of the maize (Zea mays) roots in a horticulture field, Hungary.</title>
        <authorList>
            <person name="Marton D."/>
            <person name="Farkas M."/>
            <person name="Bedics A."/>
            <person name="Toth E."/>
            <person name="Tancsics A."/>
            <person name="Boka K."/>
            <person name="Marati G."/>
            <person name="Kriszt B."/>
            <person name="Cserhati M."/>
        </authorList>
    </citation>
    <scope>NUCLEOTIDE SEQUENCE [LARGE SCALE GENOMIC DNA]</scope>
    <source>
        <strain evidence="1 2">JCM 18446</strain>
    </source>
</reference>
<proteinExistence type="predicted"/>
<dbReference type="Proteomes" id="UP001580430">
    <property type="component" value="Unassembled WGS sequence"/>
</dbReference>
<protein>
    <recommendedName>
        <fullName evidence="3">DUF2188 domain-containing protein</fullName>
    </recommendedName>
</protein>
<comment type="caution">
    <text evidence="1">The sequence shown here is derived from an EMBL/GenBank/DDBJ whole genome shotgun (WGS) entry which is preliminary data.</text>
</comment>
<accession>A0ABV5BUU5</accession>
<keyword evidence="2" id="KW-1185">Reference proteome</keyword>
<sequence>MKAWTVKFKSYNKKDYCETVSGRDEQEARKNAQRPVIKRDDRDVIMWVKEDTQPTPWFVR</sequence>
<evidence type="ECO:0008006" key="3">
    <source>
        <dbReference type="Google" id="ProtNLM"/>
    </source>
</evidence>